<accession>A0ABW5VXY1</accession>
<dbReference type="RefSeq" id="WP_377185545.1">
    <property type="nucleotide sequence ID" value="NZ_JBHUOG010000002.1"/>
</dbReference>
<organism evidence="4 5">
    <name type="scientific">Promicromonospora vindobonensis</name>
    <dbReference type="NCBI Taxonomy" id="195748"/>
    <lineage>
        <taxon>Bacteria</taxon>
        <taxon>Bacillati</taxon>
        <taxon>Actinomycetota</taxon>
        <taxon>Actinomycetes</taxon>
        <taxon>Micrococcales</taxon>
        <taxon>Promicromonosporaceae</taxon>
        <taxon>Promicromonospora</taxon>
    </lineage>
</organism>
<keyword evidence="1" id="KW-0560">Oxidoreductase</keyword>
<feature type="domain" description="Aldehyde dehydrogenase" evidence="3">
    <location>
        <begin position="42"/>
        <end position="458"/>
    </location>
</feature>
<evidence type="ECO:0000313" key="5">
    <source>
        <dbReference type="Proteomes" id="UP001597479"/>
    </source>
</evidence>
<evidence type="ECO:0000259" key="3">
    <source>
        <dbReference type="Pfam" id="PF00171"/>
    </source>
</evidence>
<dbReference type="PANTHER" id="PTHR43353:SF3">
    <property type="entry name" value="ALDEHYDE DEHYDROGENASE-RELATED"/>
    <property type="match status" value="1"/>
</dbReference>
<evidence type="ECO:0000256" key="2">
    <source>
        <dbReference type="SAM" id="MobiDB-lite"/>
    </source>
</evidence>
<dbReference type="InterPro" id="IPR050740">
    <property type="entry name" value="Aldehyde_DH_Superfamily"/>
</dbReference>
<evidence type="ECO:0000256" key="1">
    <source>
        <dbReference type="ARBA" id="ARBA00023002"/>
    </source>
</evidence>
<sequence>MDVNGTEVNGTEVNGMHVTPPGAQPVVSRDARTGEQRELGTYETTPDELTALVDRASAAADALAVVPRERRADVLDVLADSLEGDRDALVAEADRETALGPERLGGEITRTAYQLRFFADVVRTGAYLEATIDHAGPTPMGPRPDLRRMLVPLGPVAVYAASNFPFAFSVLGGDTASALAAGNPVVVKAHPGHPATSDRVARLAERATVACGAPDGTITLVHGFDAGLRLVSHPSIRAAGFTGSLAGGRALADAAAARPAPIPFYGELSSINPVLVTPTGARADADGYGQGLASSVLQGGGQFCTKPGLLLVPTGEAGDRVVSALARAIERASGSAALTAGMADAYEKGVTARSFDAAVRARGQGAGTGTTRPALLEVAAGSLTARLVDECFGPLAVVVRYDSEAEAVAVVERVEGSLTASILTGGAGDRDLPAARAALTARAGRVLYDGYPTGVAVGWAQHHGGPWPSTNTLHTSVGATAVRRFLRPLAWQQAPQHALPPELRDGASLVPVRIDGTLVLPEG</sequence>
<feature type="compositionally biased region" description="Polar residues" evidence="2">
    <location>
        <begin position="1"/>
        <end position="12"/>
    </location>
</feature>
<keyword evidence="5" id="KW-1185">Reference proteome</keyword>
<dbReference type="Pfam" id="PF00171">
    <property type="entry name" value="Aldedh"/>
    <property type="match status" value="1"/>
</dbReference>
<dbReference type="CDD" id="cd07129">
    <property type="entry name" value="ALDH_KGSADH"/>
    <property type="match status" value="1"/>
</dbReference>
<dbReference type="PANTHER" id="PTHR43353">
    <property type="entry name" value="SUCCINATE-SEMIALDEHYDE DEHYDROGENASE, MITOCHONDRIAL"/>
    <property type="match status" value="1"/>
</dbReference>
<protein>
    <submittedName>
        <fullName evidence="4">Aldehyde dehydrogenase (NADP(+))</fullName>
    </submittedName>
</protein>
<reference evidence="5" key="1">
    <citation type="journal article" date="2019" name="Int. J. Syst. Evol. Microbiol.">
        <title>The Global Catalogue of Microorganisms (GCM) 10K type strain sequencing project: providing services to taxonomists for standard genome sequencing and annotation.</title>
        <authorList>
            <consortium name="The Broad Institute Genomics Platform"/>
            <consortium name="The Broad Institute Genome Sequencing Center for Infectious Disease"/>
            <person name="Wu L."/>
            <person name="Ma J."/>
        </authorList>
    </citation>
    <scope>NUCLEOTIDE SEQUENCE [LARGE SCALE GENOMIC DNA]</scope>
    <source>
        <strain evidence="5">CCM 7044</strain>
    </source>
</reference>
<dbReference type="Gene3D" id="3.40.309.10">
    <property type="entry name" value="Aldehyde Dehydrogenase, Chain A, domain 2"/>
    <property type="match status" value="1"/>
</dbReference>
<dbReference type="InterPro" id="IPR044151">
    <property type="entry name" value="ALDH_KGSADH"/>
</dbReference>
<dbReference type="Gene3D" id="3.40.605.10">
    <property type="entry name" value="Aldehyde Dehydrogenase, Chain A, domain 1"/>
    <property type="match status" value="1"/>
</dbReference>
<dbReference type="EMBL" id="JBHUOG010000002">
    <property type="protein sequence ID" value="MFD2795455.1"/>
    <property type="molecule type" value="Genomic_DNA"/>
</dbReference>
<dbReference type="Proteomes" id="UP001597479">
    <property type="component" value="Unassembled WGS sequence"/>
</dbReference>
<dbReference type="InterPro" id="IPR016163">
    <property type="entry name" value="Ald_DH_C"/>
</dbReference>
<comment type="caution">
    <text evidence="4">The sequence shown here is derived from an EMBL/GenBank/DDBJ whole genome shotgun (WGS) entry which is preliminary data.</text>
</comment>
<dbReference type="InterPro" id="IPR016162">
    <property type="entry name" value="Ald_DH_N"/>
</dbReference>
<feature type="region of interest" description="Disordered" evidence="2">
    <location>
        <begin position="1"/>
        <end position="34"/>
    </location>
</feature>
<evidence type="ECO:0000313" key="4">
    <source>
        <dbReference type="EMBL" id="MFD2795455.1"/>
    </source>
</evidence>
<gene>
    <name evidence="4" type="ORF">ACFS27_17995</name>
</gene>
<dbReference type="InterPro" id="IPR015590">
    <property type="entry name" value="Aldehyde_DH_dom"/>
</dbReference>
<proteinExistence type="predicted"/>
<dbReference type="InterPro" id="IPR016161">
    <property type="entry name" value="Ald_DH/histidinol_DH"/>
</dbReference>
<dbReference type="SUPFAM" id="SSF53720">
    <property type="entry name" value="ALDH-like"/>
    <property type="match status" value="1"/>
</dbReference>
<name>A0ABW5VXY1_9MICO</name>